<organism evidence="11 12">
    <name type="scientific">OM182 bacterium MED-G24</name>
    <dbReference type="NCBI Taxonomy" id="1986255"/>
    <lineage>
        <taxon>Bacteria</taxon>
        <taxon>Pseudomonadati</taxon>
        <taxon>Pseudomonadota</taxon>
        <taxon>Gammaproteobacteria</taxon>
        <taxon>OMG group</taxon>
        <taxon>OM182 clade</taxon>
    </lineage>
</organism>
<dbReference type="Pfam" id="PF23234">
    <property type="entry name" value="WHD_4th_Lhr"/>
    <property type="match status" value="1"/>
</dbReference>
<dbReference type="InterPro" id="IPR055367">
    <property type="entry name" value="WH4_Lhr"/>
</dbReference>
<keyword evidence="6" id="KW-0238">DNA-binding</keyword>
<evidence type="ECO:0000259" key="9">
    <source>
        <dbReference type="PROSITE" id="PS51192"/>
    </source>
</evidence>
<evidence type="ECO:0000259" key="10">
    <source>
        <dbReference type="PROSITE" id="PS51194"/>
    </source>
</evidence>
<dbReference type="InterPro" id="IPR045628">
    <property type="entry name" value="Lhr_WH_dom"/>
</dbReference>
<dbReference type="InterPro" id="IPR052511">
    <property type="entry name" value="ATP-dep_Helicase"/>
</dbReference>
<dbReference type="SMART" id="SM00382">
    <property type="entry name" value="AAA"/>
    <property type="match status" value="1"/>
</dbReference>
<dbReference type="Gene3D" id="3.40.50.300">
    <property type="entry name" value="P-loop containing nucleotide triphosphate hydrolases"/>
    <property type="match status" value="2"/>
</dbReference>
<dbReference type="GO" id="GO:0004386">
    <property type="term" value="F:helicase activity"/>
    <property type="evidence" value="ECO:0007669"/>
    <property type="project" value="UniProtKB-KW"/>
</dbReference>
<dbReference type="InterPro" id="IPR001650">
    <property type="entry name" value="Helicase_C-like"/>
</dbReference>
<feature type="domain" description="Helicase ATP-binding" evidence="9">
    <location>
        <begin position="39"/>
        <end position="225"/>
    </location>
</feature>
<keyword evidence="4 11" id="KW-0347">Helicase</keyword>
<dbReference type="GO" id="GO:0006281">
    <property type="term" value="P:DNA repair"/>
    <property type="evidence" value="ECO:0007669"/>
    <property type="project" value="UniProtKB-KW"/>
</dbReference>
<keyword evidence="2" id="KW-0227">DNA damage</keyword>
<evidence type="ECO:0000256" key="3">
    <source>
        <dbReference type="ARBA" id="ARBA00022801"/>
    </source>
</evidence>
<dbReference type="Pfam" id="PF23235">
    <property type="entry name" value="WHD_3rd_Lhr"/>
    <property type="match status" value="1"/>
</dbReference>
<dbReference type="Pfam" id="PF00271">
    <property type="entry name" value="Helicase_C"/>
    <property type="match status" value="1"/>
</dbReference>
<protein>
    <submittedName>
        <fullName evidence="11">ATP-dependent helicase</fullName>
    </submittedName>
</protein>
<dbReference type="InterPro" id="IPR027417">
    <property type="entry name" value="P-loop_NTPase"/>
</dbReference>
<dbReference type="GO" id="GO:0003677">
    <property type="term" value="F:DNA binding"/>
    <property type="evidence" value="ECO:0007669"/>
    <property type="project" value="UniProtKB-KW"/>
</dbReference>
<name>A0A2A5WS75_9GAMM</name>
<dbReference type="EMBL" id="NTKD01000031">
    <property type="protein sequence ID" value="PDH38986.1"/>
    <property type="molecule type" value="Genomic_DNA"/>
</dbReference>
<dbReference type="Proteomes" id="UP000219327">
    <property type="component" value="Unassembled WGS sequence"/>
</dbReference>
<dbReference type="InterPro" id="IPR013701">
    <property type="entry name" value="Lhr-like_DEAD/DEAH_assoc"/>
</dbReference>
<evidence type="ECO:0000256" key="2">
    <source>
        <dbReference type="ARBA" id="ARBA00022763"/>
    </source>
</evidence>
<dbReference type="PANTHER" id="PTHR47962:SF5">
    <property type="entry name" value="ATP-DEPENDENT HELICASE LHR-RELATED"/>
    <property type="match status" value="1"/>
</dbReference>
<dbReference type="PROSITE" id="PS51192">
    <property type="entry name" value="HELICASE_ATP_BIND_1"/>
    <property type="match status" value="1"/>
</dbReference>
<evidence type="ECO:0000256" key="5">
    <source>
        <dbReference type="ARBA" id="ARBA00022840"/>
    </source>
</evidence>
<dbReference type="InterPro" id="IPR003593">
    <property type="entry name" value="AAA+_ATPase"/>
</dbReference>
<evidence type="ECO:0000256" key="1">
    <source>
        <dbReference type="ARBA" id="ARBA00022741"/>
    </source>
</evidence>
<evidence type="ECO:0000313" key="12">
    <source>
        <dbReference type="Proteomes" id="UP000219327"/>
    </source>
</evidence>
<evidence type="ECO:0000256" key="8">
    <source>
        <dbReference type="ARBA" id="ARBA00023235"/>
    </source>
</evidence>
<keyword evidence="5" id="KW-0067">ATP-binding</keyword>
<dbReference type="GO" id="GO:0016887">
    <property type="term" value="F:ATP hydrolysis activity"/>
    <property type="evidence" value="ECO:0007669"/>
    <property type="project" value="TreeGrafter"/>
</dbReference>
<evidence type="ECO:0000256" key="6">
    <source>
        <dbReference type="ARBA" id="ARBA00023125"/>
    </source>
</evidence>
<dbReference type="Pfam" id="PF00270">
    <property type="entry name" value="DEAD"/>
    <property type="match status" value="1"/>
</dbReference>
<dbReference type="InterPro" id="IPR011545">
    <property type="entry name" value="DEAD/DEAH_box_helicase_dom"/>
</dbReference>
<dbReference type="Pfam" id="PF08494">
    <property type="entry name" value="DEAD_assoc"/>
    <property type="match status" value="1"/>
</dbReference>
<keyword evidence="1" id="KW-0547">Nucleotide-binding</keyword>
<feature type="domain" description="Helicase C-terminal" evidence="10">
    <location>
        <begin position="267"/>
        <end position="420"/>
    </location>
</feature>
<dbReference type="PANTHER" id="PTHR47962">
    <property type="entry name" value="ATP-DEPENDENT HELICASE LHR-RELATED-RELATED"/>
    <property type="match status" value="1"/>
</dbReference>
<dbReference type="SMART" id="SM00487">
    <property type="entry name" value="DEXDc"/>
    <property type="match status" value="1"/>
</dbReference>
<dbReference type="GO" id="GO:0005524">
    <property type="term" value="F:ATP binding"/>
    <property type="evidence" value="ECO:0007669"/>
    <property type="project" value="UniProtKB-KW"/>
</dbReference>
<dbReference type="SUPFAM" id="SSF52540">
    <property type="entry name" value="P-loop containing nucleoside triphosphate hydrolases"/>
    <property type="match status" value="1"/>
</dbReference>
<evidence type="ECO:0000256" key="4">
    <source>
        <dbReference type="ARBA" id="ARBA00022806"/>
    </source>
</evidence>
<keyword evidence="7" id="KW-0234">DNA repair</keyword>
<keyword evidence="8" id="KW-0413">Isomerase</keyword>
<evidence type="ECO:0000256" key="7">
    <source>
        <dbReference type="ARBA" id="ARBA00023204"/>
    </source>
</evidence>
<dbReference type="Pfam" id="PF19306">
    <property type="entry name" value="WHD_Lhr"/>
    <property type="match status" value="1"/>
</dbReference>
<dbReference type="InterPro" id="IPR014001">
    <property type="entry name" value="Helicase_ATP-bd"/>
</dbReference>
<dbReference type="PROSITE" id="PS51194">
    <property type="entry name" value="HELICASE_CTER"/>
    <property type="match status" value="1"/>
</dbReference>
<accession>A0A2A5WS75</accession>
<keyword evidence="3" id="KW-0378">Hydrolase</keyword>
<gene>
    <name evidence="11" type="ORF">CNE99_06410</name>
</gene>
<reference evidence="11 12" key="1">
    <citation type="submission" date="2017-08" db="EMBL/GenBank/DDBJ databases">
        <title>Fine stratification of microbial communities through a metagenomic profile of the photic zone.</title>
        <authorList>
            <person name="Haro-Moreno J.M."/>
            <person name="Lopez-Perez M."/>
            <person name="De La Torre J."/>
            <person name="Picazo A."/>
            <person name="Camacho A."/>
            <person name="Rodriguez-Valera F."/>
        </authorList>
    </citation>
    <scope>NUCLEOTIDE SEQUENCE [LARGE SCALE GENOMIC DNA]</scope>
    <source>
        <strain evidence="11">MED-G24</strain>
    </source>
</reference>
<comment type="caution">
    <text evidence="11">The sequence shown here is derived from an EMBL/GenBank/DDBJ whole genome shotgun (WGS) entry which is preliminary data.</text>
</comment>
<evidence type="ECO:0000313" key="11">
    <source>
        <dbReference type="EMBL" id="PDH38986.1"/>
    </source>
</evidence>
<dbReference type="InterPro" id="IPR055368">
    <property type="entry name" value="WH3_Lhr"/>
</dbReference>
<dbReference type="SMART" id="SM00490">
    <property type="entry name" value="HELICc"/>
    <property type="match status" value="1"/>
</dbReference>
<proteinExistence type="predicted"/>
<sequence length="1416" mass="160854">MIVKTTSDPVATLAPFHPSIRQWFQGRYPSPTAVQVNAWPRIQTGKHLLITAPTGTGKTMTAFLWTLNRFATGDLALGATRVLYISPLKALNNDIAKNLLNPLSELREQFPDFPEVRVQTRSGDTEQQQRRRMIRNPPEILITTPESLNLMLSSASGLSMLGNIETVILDEIHAVVDSKRGVYLMTAIERLAALSGEFQRIVLSATVNPLTRVADFVAGYRLDEQKRLIPRQVGIVRTDATKDFDIRIRYPETTANRPQDEKIWPTLAADFHERINENRSTLLFVNSRTQAEQITKMINEEADDLIAYAHHGSLSRELRIEVENRLKRGELAAIVATSTLEMGIDIGHLDEVILLQSPGNIASAIQRIGRAGHQVGEVSRCTLYPTHPMDFVHAAVLSKAVEDGNIEPISTIDCPLDVLAQIMISMTGIQTWDIDDLFTEIRRSTAFHNLTRGQFDLVLNMMAGRYFENRISELKPRLSLDRTENTVRTQKGALLSLYLSGGVIPDRGYFQIRMEGSGARIGDLDEEFVWEANVGNVFTFGTQHWEVKKITHNDVLVAPGKPGASNPPFWKSESLDRSLHLSERIGEFLEGAENEIDGEDYATQLHQTYPMESSACTALIEFLQRQRHHCNAPLPHRHHILVEHIDRAPGGADGQQIVFHTHWGNRVNRPLAMAMTAVWHEKYEEHITPHVDNDGVVVQLQAETDAADLLTDINPGRLEDYLRSQLETSGFFGARFRENAGTALLLSKGRFNERKPLWMSRLQSKKLLDTVQRWDDFPLLLETWRTCLRDEFDLEGLQMLLSEIASGDIRITEIRTQTPSPFAAVLAYDQLNTYVYEGDDPTAVTESRLRTDLLEELVFSEGLRPTVDAALAREFEQRRQRLVPGYAPSDPDDLVDWVSERCLLPRDEWISLIDDTELNDSHPRLCWQNSLLMTVDQRDLNTDTTALIHNLLQFHGPIAVDRFCDLYRFDEPAIRAELDRLIADQQVIVGPLLTNDPVLYVCEAGIFEALLRIGRLNRRSQLEPMPLDALPTFLFAWQTRSRDATDVLDVLHGYGAPVEAWESDLLPARIPGYRPHQLDTLFNEEDLTFVGCGEKQITLCWPDDLDLISEQPVSGSSILPDARARYDFGTLQDATEMSASELTTELWRETWSGQITNDNMTSLRKALLNDFGAPDISNTGTQRRAVRRNMRSWRQRVPFSGNWYALDYPPPPADLIDAEEVAKDRVRLLLARYGVLFRELLTRELPALQWRRLFRSLRIMELAGEVIAGHFFTEIPGPQFISRTALRYLTSAWNRGHVFWINATDPVALSGLGLRRGEVTRRHSNHLVYRGKELAMVSESLGRRLTFHIEPDDEDMHEVLAVLRHLQYRDVNPVKNLSIETINDRPARESPYLDIIGNHFDVVRDYRSVYLERSTL</sequence>